<proteinExistence type="predicted"/>
<accession>A0AAD6GIG1</accession>
<evidence type="ECO:0008006" key="4">
    <source>
        <dbReference type="Google" id="ProtNLM"/>
    </source>
</evidence>
<feature type="signal peptide" evidence="1">
    <location>
        <begin position="1"/>
        <end position="19"/>
    </location>
</feature>
<dbReference type="EMBL" id="JAQIZZ010000002">
    <property type="protein sequence ID" value="KAJ5552699.1"/>
    <property type="molecule type" value="Genomic_DNA"/>
</dbReference>
<evidence type="ECO:0000313" key="3">
    <source>
        <dbReference type="Proteomes" id="UP001220324"/>
    </source>
</evidence>
<keyword evidence="1" id="KW-0732">Signal</keyword>
<feature type="chain" id="PRO_5042276197" description="Lysine-specific metallo-endopeptidase domain-containing protein" evidence="1">
    <location>
        <begin position="20"/>
        <end position="355"/>
    </location>
</feature>
<sequence>MHINFLALVWGYIIPIVLALPSLDSLFQIKANTDSDGGCSSQLPDPLGKWLSESRTLVNAGLQALSDAKNPSASENKVAKDYLWSYFNMSPDDTDAMNLVQTNLQTVKNFLDGQTTTANIPYLFCNDKWLQKLQRSDVAKDVNGNDIFEYDSTASDHLSPMSIENVPSYQAWLWKVQKNGRIVRNNQVPYWSDDMRQYVFDINYGGKTYCTVSNDHLGATQHGTTPSTITLCPFAFTNNKAGETLGDKEPARGLSITDILPRSGTFYHELFHLTIGNEHTPDITSKYSWTEQQKYLKTPDRIPSGYDENYQTLIRRNPETYLWFSVGYWYFQQTQWTSTNQRWSFHSGAGELLQL</sequence>
<comment type="caution">
    <text evidence="2">The sequence shown here is derived from an EMBL/GenBank/DDBJ whole genome shotgun (WGS) entry which is preliminary data.</text>
</comment>
<dbReference type="GO" id="GO:0008237">
    <property type="term" value="F:metallopeptidase activity"/>
    <property type="evidence" value="ECO:0007669"/>
    <property type="project" value="InterPro"/>
</dbReference>
<organism evidence="2 3">
    <name type="scientific">Penicillium frequentans</name>
    <dbReference type="NCBI Taxonomy" id="3151616"/>
    <lineage>
        <taxon>Eukaryota</taxon>
        <taxon>Fungi</taxon>
        <taxon>Dikarya</taxon>
        <taxon>Ascomycota</taxon>
        <taxon>Pezizomycotina</taxon>
        <taxon>Eurotiomycetes</taxon>
        <taxon>Eurotiomycetidae</taxon>
        <taxon>Eurotiales</taxon>
        <taxon>Aspergillaceae</taxon>
        <taxon>Penicillium</taxon>
    </lineage>
</organism>
<dbReference type="AlphaFoldDB" id="A0AAD6GIG1"/>
<gene>
    <name evidence="2" type="ORF">N7494_002077</name>
</gene>
<dbReference type="Proteomes" id="UP001220324">
    <property type="component" value="Unassembled WGS sequence"/>
</dbReference>
<dbReference type="Gene3D" id="3.40.390.10">
    <property type="entry name" value="Collagenase (Catalytic Domain)"/>
    <property type="match status" value="1"/>
</dbReference>
<name>A0AAD6GIG1_9EURO</name>
<evidence type="ECO:0000313" key="2">
    <source>
        <dbReference type="EMBL" id="KAJ5552699.1"/>
    </source>
</evidence>
<keyword evidence="3" id="KW-1185">Reference proteome</keyword>
<dbReference type="InterPro" id="IPR024079">
    <property type="entry name" value="MetalloPept_cat_dom_sf"/>
</dbReference>
<reference evidence="2 3" key="1">
    <citation type="journal article" date="2023" name="IMA Fungus">
        <title>Comparative genomic study of the Penicillium genus elucidates a diverse pangenome and 15 lateral gene transfer events.</title>
        <authorList>
            <person name="Petersen C."/>
            <person name="Sorensen T."/>
            <person name="Nielsen M.R."/>
            <person name="Sondergaard T.E."/>
            <person name="Sorensen J.L."/>
            <person name="Fitzpatrick D.A."/>
            <person name="Frisvad J.C."/>
            <person name="Nielsen K.L."/>
        </authorList>
    </citation>
    <scope>NUCLEOTIDE SEQUENCE [LARGE SCALE GENOMIC DNA]</scope>
    <source>
        <strain evidence="2 3">IBT 35679</strain>
    </source>
</reference>
<protein>
    <recommendedName>
        <fullName evidence="4">Lysine-specific metallo-endopeptidase domain-containing protein</fullName>
    </recommendedName>
</protein>
<evidence type="ECO:0000256" key="1">
    <source>
        <dbReference type="SAM" id="SignalP"/>
    </source>
</evidence>